<dbReference type="GO" id="GO:0016020">
    <property type="term" value="C:membrane"/>
    <property type="evidence" value="ECO:0007669"/>
    <property type="project" value="UniProtKB-SubCell"/>
</dbReference>
<evidence type="ECO:0000256" key="1">
    <source>
        <dbReference type="ARBA" id="ARBA00001947"/>
    </source>
</evidence>
<keyword evidence="7" id="KW-1133">Transmembrane helix</keyword>
<evidence type="ECO:0000313" key="11">
    <source>
        <dbReference type="EMBL" id="KAA6307987.1"/>
    </source>
</evidence>
<dbReference type="EC" id="3.4.24.-" evidence="11"/>
<dbReference type="CDD" id="cd06163">
    <property type="entry name" value="S2P-M50_PDZ_RseP-like"/>
    <property type="match status" value="1"/>
</dbReference>
<dbReference type="PANTHER" id="PTHR42837:SF2">
    <property type="entry name" value="MEMBRANE METALLOPROTEASE ARASP2, CHLOROPLASTIC-RELATED"/>
    <property type="match status" value="1"/>
</dbReference>
<sequence length="113" mass="13229">METFLIRALQLIMSLSLLVIIHECGHFLFARIFKVRVEKFCLFFDPWLTLFKFKPKDSDTQYSIGWLPLGGYVKISGMIDESMDTEQMKQPVQPWEFRSKPVLQRLLIMIGGV</sequence>
<keyword evidence="9" id="KW-0472">Membrane</keyword>
<dbReference type="Pfam" id="PF02163">
    <property type="entry name" value="Peptidase_M50"/>
    <property type="match status" value="1"/>
</dbReference>
<evidence type="ECO:0000259" key="10">
    <source>
        <dbReference type="Pfam" id="PF02163"/>
    </source>
</evidence>
<reference evidence="11" key="1">
    <citation type="submission" date="2019-03" db="EMBL/GenBank/DDBJ databases">
        <title>Single cell metagenomics reveals metabolic interactions within the superorganism composed of flagellate Streblomastix strix and complex community of Bacteroidetes bacteria on its surface.</title>
        <authorList>
            <person name="Treitli S.C."/>
            <person name="Kolisko M."/>
            <person name="Husnik F."/>
            <person name="Keeling P."/>
            <person name="Hampl V."/>
        </authorList>
    </citation>
    <scope>NUCLEOTIDE SEQUENCE</scope>
    <source>
        <strain evidence="11">STM</strain>
    </source>
</reference>
<evidence type="ECO:0000256" key="4">
    <source>
        <dbReference type="ARBA" id="ARBA00022692"/>
    </source>
</evidence>
<protein>
    <submittedName>
        <fullName evidence="11">Putative zinc metalloprotease</fullName>
        <ecNumber evidence="11">3.4.24.-</ecNumber>
    </submittedName>
</protein>
<feature type="domain" description="Peptidase M50" evidence="10">
    <location>
        <begin position="11"/>
        <end position="112"/>
    </location>
</feature>
<evidence type="ECO:0000256" key="6">
    <source>
        <dbReference type="ARBA" id="ARBA00022833"/>
    </source>
</evidence>
<accession>A0A5J4PEU2</accession>
<comment type="cofactor">
    <cofactor evidence="1">
        <name>Zn(2+)</name>
        <dbReference type="ChEBI" id="CHEBI:29105"/>
    </cofactor>
</comment>
<proteinExistence type="predicted"/>
<dbReference type="EMBL" id="SNRY01008778">
    <property type="protein sequence ID" value="KAA6307987.1"/>
    <property type="molecule type" value="Genomic_DNA"/>
</dbReference>
<feature type="non-terminal residue" evidence="11">
    <location>
        <position position="113"/>
    </location>
</feature>
<keyword evidence="6" id="KW-0862">Zinc</keyword>
<dbReference type="AlphaFoldDB" id="A0A5J4PEU2"/>
<dbReference type="GO" id="GO:0004222">
    <property type="term" value="F:metalloendopeptidase activity"/>
    <property type="evidence" value="ECO:0007669"/>
    <property type="project" value="InterPro"/>
</dbReference>
<evidence type="ECO:0000256" key="5">
    <source>
        <dbReference type="ARBA" id="ARBA00022801"/>
    </source>
</evidence>
<comment type="caution">
    <text evidence="11">The sequence shown here is derived from an EMBL/GenBank/DDBJ whole genome shotgun (WGS) entry which is preliminary data.</text>
</comment>
<dbReference type="InterPro" id="IPR004387">
    <property type="entry name" value="Pept_M50_Zn"/>
</dbReference>
<organism evidence="11">
    <name type="scientific">termite gut metagenome</name>
    <dbReference type="NCBI Taxonomy" id="433724"/>
    <lineage>
        <taxon>unclassified sequences</taxon>
        <taxon>metagenomes</taxon>
        <taxon>organismal metagenomes</taxon>
    </lineage>
</organism>
<dbReference type="GO" id="GO:0006508">
    <property type="term" value="P:proteolysis"/>
    <property type="evidence" value="ECO:0007669"/>
    <property type="project" value="UniProtKB-KW"/>
</dbReference>
<name>A0A5J4PEU2_9ZZZZ</name>
<evidence type="ECO:0000256" key="8">
    <source>
        <dbReference type="ARBA" id="ARBA00023049"/>
    </source>
</evidence>
<gene>
    <name evidence="11" type="ORF">EZS27_040340</name>
</gene>
<keyword evidence="4" id="KW-0812">Transmembrane</keyword>
<evidence type="ECO:0000256" key="2">
    <source>
        <dbReference type="ARBA" id="ARBA00004141"/>
    </source>
</evidence>
<keyword evidence="5 11" id="KW-0378">Hydrolase</keyword>
<comment type="subcellular location">
    <subcellularLocation>
        <location evidence="2">Membrane</location>
        <topology evidence="2">Multi-pass membrane protein</topology>
    </subcellularLocation>
</comment>
<dbReference type="PANTHER" id="PTHR42837">
    <property type="entry name" value="REGULATOR OF SIGMA-E PROTEASE RSEP"/>
    <property type="match status" value="1"/>
</dbReference>
<dbReference type="InterPro" id="IPR008915">
    <property type="entry name" value="Peptidase_M50"/>
</dbReference>
<evidence type="ECO:0000256" key="3">
    <source>
        <dbReference type="ARBA" id="ARBA00022670"/>
    </source>
</evidence>
<evidence type="ECO:0000256" key="7">
    <source>
        <dbReference type="ARBA" id="ARBA00022989"/>
    </source>
</evidence>
<evidence type="ECO:0000256" key="9">
    <source>
        <dbReference type="ARBA" id="ARBA00023136"/>
    </source>
</evidence>
<keyword evidence="8 11" id="KW-0482">Metalloprotease</keyword>
<keyword evidence="3 11" id="KW-0645">Protease</keyword>